<reference evidence="1" key="1">
    <citation type="journal article" date="2014" name="Front. Microbiol.">
        <title>High frequency of phylogenetically diverse reductive dehalogenase-homologous genes in deep subseafloor sedimentary metagenomes.</title>
        <authorList>
            <person name="Kawai M."/>
            <person name="Futagami T."/>
            <person name="Toyoda A."/>
            <person name="Takaki Y."/>
            <person name="Nishi S."/>
            <person name="Hori S."/>
            <person name="Arai W."/>
            <person name="Tsubouchi T."/>
            <person name="Morono Y."/>
            <person name="Uchiyama I."/>
            <person name="Ito T."/>
            <person name="Fujiyama A."/>
            <person name="Inagaki F."/>
            <person name="Takami H."/>
        </authorList>
    </citation>
    <scope>NUCLEOTIDE SEQUENCE</scope>
    <source>
        <strain evidence="1">Expedition CK06-06</strain>
    </source>
</reference>
<proteinExistence type="predicted"/>
<name>X1N199_9ZZZZ</name>
<comment type="caution">
    <text evidence="1">The sequence shown here is derived from an EMBL/GenBank/DDBJ whole genome shotgun (WGS) entry which is preliminary data.</text>
</comment>
<protein>
    <submittedName>
        <fullName evidence="1">Uncharacterized protein</fullName>
    </submittedName>
</protein>
<organism evidence="1">
    <name type="scientific">marine sediment metagenome</name>
    <dbReference type="NCBI Taxonomy" id="412755"/>
    <lineage>
        <taxon>unclassified sequences</taxon>
        <taxon>metagenomes</taxon>
        <taxon>ecological metagenomes</taxon>
    </lineage>
</organism>
<accession>X1N199</accession>
<sequence>TDVAFTIQGEEVAKAVNEGLGKLRASTEKQLKGAADYVQTELGDVFDRSISAMYDIAGLIPGTDTSKVQTRNRSQTGFEFYSPAKGVTMSWFAIGL</sequence>
<dbReference type="AlphaFoldDB" id="X1N199"/>
<feature type="non-terminal residue" evidence="1">
    <location>
        <position position="1"/>
    </location>
</feature>
<dbReference type="EMBL" id="BARV01014853">
    <property type="protein sequence ID" value="GAI24016.1"/>
    <property type="molecule type" value="Genomic_DNA"/>
</dbReference>
<evidence type="ECO:0000313" key="1">
    <source>
        <dbReference type="EMBL" id="GAI24016.1"/>
    </source>
</evidence>
<gene>
    <name evidence="1" type="ORF">S06H3_25779</name>
</gene>